<gene>
    <name evidence="1" type="ORF">M0638_24405</name>
</gene>
<protein>
    <submittedName>
        <fullName evidence="1">Uncharacterized protein</fullName>
    </submittedName>
</protein>
<dbReference type="Proteomes" id="UP001139516">
    <property type="component" value="Unassembled WGS sequence"/>
</dbReference>
<dbReference type="RefSeq" id="WP_248669568.1">
    <property type="nucleotide sequence ID" value="NZ_JALPRX010000127.1"/>
</dbReference>
<comment type="caution">
    <text evidence="1">The sequence shown here is derived from an EMBL/GenBank/DDBJ whole genome shotgun (WGS) entry which is preliminary data.</text>
</comment>
<accession>A0A9X1YCB8</accession>
<evidence type="ECO:0000313" key="2">
    <source>
        <dbReference type="Proteomes" id="UP001139516"/>
    </source>
</evidence>
<keyword evidence="2" id="KW-1185">Reference proteome</keyword>
<dbReference type="AlphaFoldDB" id="A0A9X1YCB8"/>
<sequence>MVSARYGAPSWTARLRPLMAAAEADPTSLLLFVDATHPAYRWLLLEPGRQYGGGIAPGLARACCV</sequence>
<dbReference type="EMBL" id="JALPRX010000127">
    <property type="protein sequence ID" value="MCK8787518.1"/>
    <property type="molecule type" value="Genomic_DNA"/>
</dbReference>
<reference evidence="1" key="1">
    <citation type="submission" date="2022-04" db="EMBL/GenBank/DDBJ databases">
        <title>Roseomonas acroporae sp. nov., isolated from coral Acropora digitifera.</title>
        <authorList>
            <person name="Sun H."/>
        </authorList>
    </citation>
    <scope>NUCLEOTIDE SEQUENCE</scope>
    <source>
        <strain evidence="1">NAR14</strain>
    </source>
</reference>
<organism evidence="1 2">
    <name type="scientific">Roseomonas acroporae</name>
    <dbReference type="NCBI Taxonomy" id="2937791"/>
    <lineage>
        <taxon>Bacteria</taxon>
        <taxon>Pseudomonadati</taxon>
        <taxon>Pseudomonadota</taxon>
        <taxon>Alphaproteobacteria</taxon>
        <taxon>Acetobacterales</taxon>
        <taxon>Roseomonadaceae</taxon>
        <taxon>Roseomonas</taxon>
    </lineage>
</organism>
<proteinExistence type="predicted"/>
<name>A0A9X1YCB8_9PROT</name>
<evidence type="ECO:0000313" key="1">
    <source>
        <dbReference type="EMBL" id="MCK8787518.1"/>
    </source>
</evidence>